<reference evidence="1" key="1">
    <citation type="submission" date="2014-11" db="EMBL/GenBank/DDBJ databases">
        <authorList>
            <person name="Amaro Gonzalez C."/>
        </authorList>
    </citation>
    <scope>NUCLEOTIDE SEQUENCE</scope>
</reference>
<proteinExistence type="predicted"/>
<evidence type="ECO:0000313" key="1">
    <source>
        <dbReference type="EMBL" id="JAH80282.1"/>
    </source>
</evidence>
<reference evidence="1" key="2">
    <citation type="journal article" date="2015" name="Fish Shellfish Immunol.">
        <title>Early steps in the European eel (Anguilla anguilla)-Vibrio vulnificus interaction in the gills: Role of the RtxA13 toxin.</title>
        <authorList>
            <person name="Callol A."/>
            <person name="Pajuelo D."/>
            <person name="Ebbesson L."/>
            <person name="Teles M."/>
            <person name="MacKenzie S."/>
            <person name="Amaro C."/>
        </authorList>
    </citation>
    <scope>NUCLEOTIDE SEQUENCE</scope>
</reference>
<accession>A0A0E9VQD9</accession>
<dbReference type="AlphaFoldDB" id="A0A0E9VQD9"/>
<protein>
    <submittedName>
        <fullName evidence="1">Uncharacterized protein</fullName>
    </submittedName>
</protein>
<dbReference type="EMBL" id="GBXM01028295">
    <property type="protein sequence ID" value="JAH80282.1"/>
    <property type="molecule type" value="Transcribed_RNA"/>
</dbReference>
<name>A0A0E9VQD9_ANGAN</name>
<organism evidence="1">
    <name type="scientific">Anguilla anguilla</name>
    <name type="common">European freshwater eel</name>
    <name type="synonym">Muraena anguilla</name>
    <dbReference type="NCBI Taxonomy" id="7936"/>
    <lineage>
        <taxon>Eukaryota</taxon>
        <taxon>Metazoa</taxon>
        <taxon>Chordata</taxon>
        <taxon>Craniata</taxon>
        <taxon>Vertebrata</taxon>
        <taxon>Euteleostomi</taxon>
        <taxon>Actinopterygii</taxon>
        <taxon>Neopterygii</taxon>
        <taxon>Teleostei</taxon>
        <taxon>Anguilliformes</taxon>
        <taxon>Anguillidae</taxon>
        <taxon>Anguilla</taxon>
    </lineage>
</organism>
<sequence>MQSGLKEPSLKPPWSLVWKAT</sequence>